<evidence type="ECO:0000259" key="1">
    <source>
        <dbReference type="Pfam" id="PF13460"/>
    </source>
</evidence>
<gene>
    <name evidence="2" type="ORF">EUZ87_08340</name>
</gene>
<name>A0A4Q9Y158_9LACO</name>
<comment type="caution">
    <text evidence="2">The sequence shown here is derived from an EMBL/GenBank/DDBJ whole genome shotgun (WGS) entry which is preliminary data.</text>
</comment>
<dbReference type="AlphaFoldDB" id="A0A4Q9Y158"/>
<dbReference type="EMBL" id="SEHH01000058">
    <property type="protein sequence ID" value="TBX42451.1"/>
    <property type="molecule type" value="Genomic_DNA"/>
</dbReference>
<dbReference type="InterPro" id="IPR016040">
    <property type="entry name" value="NAD(P)-bd_dom"/>
</dbReference>
<feature type="domain" description="NAD(P)-binding" evidence="1">
    <location>
        <begin position="8"/>
        <end position="189"/>
    </location>
</feature>
<reference evidence="2 3" key="1">
    <citation type="submission" date="2019-01" db="EMBL/GenBank/DDBJ databases">
        <title>Draft genome sequence of Lactobacillus paraplantarum OSY-TC318, a Producer of the novel lantibiotic Paraplantaracin TC318.</title>
        <authorList>
            <person name="Hussein W.E."/>
            <person name="Huang E."/>
            <person name="Yousef A.E."/>
        </authorList>
    </citation>
    <scope>NUCLEOTIDE SEQUENCE [LARGE SCALE GENOMIC DNA]</scope>
    <source>
        <strain evidence="2 3">OSY-TC318</strain>
    </source>
</reference>
<protein>
    <submittedName>
        <fullName evidence="2">NAD-dependent dehydratase</fullName>
    </submittedName>
</protein>
<dbReference type="SUPFAM" id="SSF51735">
    <property type="entry name" value="NAD(P)-binding Rossmann-fold domains"/>
    <property type="match status" value="1"/>
</dbReference>
<dbReference type="Gene3D" id="3.40.50.720">
    <property type="entry name" value="NAD(P)-binding Rossmann-like Domain"/>
    <property type="match status" value="1"/>
</dbReference>
<sequence length="213" mass="23607">MTKVMIIGAHGGTARLVIDRLLTETTDELILFLRHATRLAQYRDNPCVTLVEGDVHDMVTLTRAMAPADIVYSNVGGTDLGTQTKDILAAMKQTSQHRLIFISALGAHHEVPGKFGEWNEQAIAAFLPGFREAADLLSTSSIDYTEIRPAWLTDHDEIDYELTTSHEPFKGTEVSRASVADLVMRLIVKPNDYQRASLGINKPHTAGDRPQWL</sequence>
<dbReference type="Proteomes" id="UP000292648">
    <property type="component" value="Unassembled WGS sequence"/>
</dbReference>
<dbReference type="Pfam" id="PF13460">
    <property type="entry name" value="NAD_binding_10"/>
    <property type="match status" value="1"/>
</dbReference>
<accession>A0A4Q9Y158</accession>
<dbReference type="PANTHER" id="PTHR15020:SF50">
    <property type="entry name" value="UPF0659 PROTEIN YMR090W"/>
    <property type="match status" value="1"/>
</dbReference>
<proteinExistence type="predicted"/>
<evidence type="ECO:0000313" key="3">
    <source>
        <dbReference type="Proteomes" id="UP000292648"/>
    </source>
</evidence>
<dbReference type="PANTHER" id="PTHR15020">
    <property type="entry name" value="FLAVIN REDUCTASE-RELATED"/>
    <property type="match status" value="1"/>
</dbReference>
<dbReference type="InterPro" id="IPR036291">
    <property type="entry name" value="NAD(P)-bd_dom_sf"/>
</dbReference>
<organism evidence="2 3">
    <name type="scientific">Lactiplantibacillus paraplantarum</name>
    <dbReference type="NCBI Taxonomy" id="60520"/>
    <lineage>
        <taxon>Bacteria</taxon>
        <taxon>Bacillati</taxon>
        <taxon>Bacillota</taxon>
        <taxon>Bacilli</taxon>
        <taxon>Lactobacillales</taxon>
        <taxon>Lactobacillaceae</taxon>
        <taxon>Lactiplantibacillus</taxon>
    </lineage>
</organism>
<evidence type="ECO:0000313" key="2">
    <source>
        <dbReference type="EMBL" id="TBX42451.1"/>
    </source>
</evidence>